<dbReference type="PRINTS" id="PR00702">
    <property type="entry name" value="ACRIFLAVINRP"/>
</dbReference>
<dbReference type="SUPFAM" id="SSF82693">
    <property type="entry name" value="Multidrug efflux transporter AcrB pore domain, PN1, PN2, PC1 and PC2 subdomains"/>
    <property type="match status" value="1"/>
</dbReference>
<gene>
    <name evidence="2" type="primary">acrD_1</name>
    <name evidence="2" type="ORF">NCTC8272_00274</name>
</gene>
<dbReference type="EMBL" id="LR134149">
    <property type="protein sequence ID" value="VEA31049.1"/>
    <property type="molecule type" value="Genomic_DNA"/>
</dbReference>
<dbReference type="Gene3D" id="3.30.70.1320">
    <property type="entry name" value="Multidrug efflux transporter AcrB pore domain like"/>
    <property type="match status" value="1"/>
</dbReference>
<keyword evidence="1" id="KW-1133">Transmembrane helix</keyword>
<dbReference type="Proteomes" id="UP000277214">
    <property type="component" value="Chromosome 1"/>
</dbReference>
<dbReference type="AlphaFoldDB" id="A0A447P5M5"/>
<name>A0A447P5M5_SALET</name>
<feature type="transmembrane region" description="Helical" evidence="1">
    <location>
        <begin position="107"/>
        <end position="125"/>
    </location>
</feature>
<dbReference type="GO" id="GO:0042910">
    <property type="term" value="F:xenobiotic transmembrane transporter activity"/>
    <property type="evidence" value="ECO:0007669"/>
    <property type="project" value="TreeGrafter"/>
</dbReference>
<evidence type="ECO:0000313" key="3">
    <source>
        <dbReference type="Proteomes" id="UP000277214"/>
    </source>
</evidence>
<sequence length="127" mass="14503">MSPPWSWGRKSIDYLSRFNGNPASGLGVKLASGANEMATAKLVLDRLNELAQYFPHGLEYKIAYETTSFVKASIIDVVKRCWRLSRWFFLVMYLFLQNFRATLIPTIAVPVVLMGTFSVLYAFGYQY</sequence>
<dbReference type="Pfam" id="PF00873">
    <property type="entry name" value="ACR_tran"/>
    <property type="match status" value="1"/>
</dbReference>
<dbReference type="Gene3D" id="1.20.1640.10">
    <property type="entry name" value="Multidrug efflux transporter AcrB transmembrane domain"/>
    <property type="match status" value="1"/>
</dbReference>
<keyword evidence="1" id="KW-0472">Membrane</keyword>
<proteinExistence type="predicted"/>
<dbReference type="GO" id="GO:0005886">
    <property type="term" value="C:plasma membrane"/>
    <property type="evidence" value="ECO:0007669"/>
    <property type="project" value="TreeGrafter"/>
</dbReference>
<reference evidence="2 3" key="1">
    <citation type="submission" date="2018-12" db="EMBL/GenBank/DDBJ databases">
        <authorList>
            <consortium name="Pathogen Informatics"/>
        </authorList>
    </citation>
    <scope>NUCLEOTIDE SEQUENCE [LARGE SCALE GENOMIC DNA]</scope>
    <source>
        <strain evidence="2 3">NCTC8272</strain>
    </source>
</reference>
<accession>A0A447P5M5</accession>
<dbReference type="PANTHER" id="PTHR32063:SF32">
    <property type="entry name" value="AMINOGLYCOSIDE EFFLUX PUMP-RELATED"/>
    <property type="match status" value="1"/>
</dbReference>
<evidence type="ECO:0000256" key="1">
    <source>
        <dbReference type="SAM" id="Phobius"/>
    </source>
</evidence>
<evidence type="ECO:0000313" key="2">
    <source>
        <dbReference type="EMBL" id="VEA31049.1"/>
    </source>
</evidence>
<dbReference type="InterPro" id="IPR001036">
    <property type="entry name" value="Acrflvin-R"/>
</dbReference>
<organism evidence="2 3">
    <name type="scientific">Salmonella enterica I</name>
    <dbReference type="NCBI Taxonomy" id="59201"/>
    <lineage>
        <taxon>Bacteria</taxon>
        <taxon>Pseudomonadati</taxon>
        <taxon>Pseudomonadota</taxon>
        <taxon>Gammaproteobacteria</taxon>
        <taxon>Enterobacterales</taxon>
        <taxon>Enterobacteriaceae</taxon>
        <taxon>Salmonella</taxon>
    </lineage>
</organism>
<protein>
    <submittedName>
        <fullName evidence="2">Efflux pump</fullName>
    </submittedName>
</protein>
<dbReference type="PANTHER" id="PTHR32063">
    <property type="match status" value="1"/>
</dbReference>
<keyword evidence="1" id="KW-0812">Transmembrane</keyword>